<reference evidence="1 2" key="2">
    <citation type="submission" date="2016-05" db="EMBL/GenBank/DDBJ databases">
        <title>Lineage-specific infection strategies underlie the spectrum of fungal disease in amphibians.</title>
        <authorList>
            <person name="Cuomo C.A."/>
            <person name="Farrer R.A."/>
            <person name="James T."/>
            <person name="Longcore J."/>
            <person name="Birren B."/>
        </authorList>
    </citation>
    <scope>NUCLEOTIDE SEQUENCE [LARGE SCALE GENOMIC DNA]</scope>
    <source>
        <strain evidence="1 2">JEL423</strain>
    </source>
</reference>
<dbReference type="EMBL" id="DS022300">
    <property type="protein sequence ID" value="OAJ37166.1"/>
    <property type="molecule type" value="Genomic_DNA"/>
</dbReference>
<proteinExistence type="predicted"/>
<evidence type="ECO:0000313" key="2">
    <source>
        <dbReference type="Proteomes" id="UP000077115"/>
    </source>
</evidence>
<gene>
    <name evidence="1" type="ORF">BDEG_21229</name>
</gene>
<accession>A0A177WBJ0</accession>
<organism evidence="1 2">
    <name type="scientific">Batrachochytrium dendrobatidis (strain JEL423)</name>
    <dbReference type="NCBI Taxonomy" id="403673"/>
    <lineage>
        <taxon>Eukaryota</taxon>
        <taxon>Fungi</taxon>
        <taxon>Fungi incertae sedis</taxon>
        <taxon>Chytridiomycota</taxon>
        <taxon>Chytridiomycota incertae sedis</taxon>
        <taxon>Chytridiomycetes</taxon>
        <taxon>Rhizophydiales</taxon>
        <taxon>Rhizophydiales incertae sedis</taxon>
        <taxon>Batrachochytrium</taxon>
    </lineage>
</organism>
<dbReference type="STRING" id="403673.A0A177WBJ0"/>
<evidence type="ECO:0000313" key="1">
    <source>
        <dbReference type="EMBL" id="OAJ37166.1"/>
    </source>
</evidence>
<name>A0A177WBJ0_BATDL</name>
<protein>
    <submittedName>
        <fullName evidence="1">Uncharacterized protein</fullName>
    </submittedName>
</protein>
<dbReference type="Proteomes" id="UP000077115">
    <property type="component" value="Unassembled WGS sequence"/>
</dbReference>
<dbReference type="VEuPathDB" id="FungiDB:BDEG_21229"/>
<sequence length="131" mass="14516">MFIKPIEVTSLLVQSKSTWQDHAGNTHFVLQSKKKDANIMRSLITGISLGVGAAVGVASSSLPTSAAGPGTSSSSDTAYKKSLLEYEYRILLRFISRKAEFIIAVDHSFDKIHTDWNWVERNLFIKVVDND</sequence>
<reference evidence="1 2" key="1">
    <citation type="submission" date="2006-10" db="EMBL/GenBank/DDBJ databases">
        <title>The Genome Sequence of Batrachochytrium dendrobatidis JEL423.</title>
        <authorList>
            <consortium name="The Broad Institute Genome Sequencing Platform"/>
            <person name="Birren B."/>
            <person name="Lander E."/>
            <person name="Galagan J."/>
            <person name="Cuomo C."/>
            <person name="Devon K."/>
            <person name="Jaffe D."/>
            <person name="Butler J."/>
            <person name="Alvarez P."/>
            <person name="Gnerre S."/>
            <person name="Grabherr M."/>
            <person name="Kleber M."/>
            <person name="Mauceli E."/>
            <person name="Brockman W."/>
            <person name="Young S."/>
            <person name="LaButti K."/>
            <person name="Sykes S."/>
            <person name="DeCaprio D."/>
            <person name="Crawford M."/>
            <person name="Koehrsen M."/>
            <person name="Engels R."/>
            <person name="Montgomery P."/>
            <person name="Pearson M."/>
            <person name="Howarth C."/>
            <person name="Larson L."/>
            <person name="White J."/>
            <person name="O'Leary S."/>
            <person name="Kodira C."/>
            <person name="Zeng Q."/>
            <person name="Yandava C."/>
            <person name="Alvarado L."/>
            <person name="Longcore J."/>
            <person name="James T."/>
        </authorList>
    </citation>
    <scope>NUCLEOTIDE SEQUENCE [LARGE SCALE GENOMIC DNA]</scope>
    <source>
        <strain evidence="1 2">JEL423</strain>
    </source>
</reference>
<dbReference type="AlphaFoldDB" id="A0A177WBJ0"/>